<proteinExistence type="inferred from homology"/>
<gene>
    <name evidence="3" type="ORF">ACJMK2_017893</name>
</gene>
<evidence type="ECO:0000256" key="1">
    <source>
        <dbReference type="ARBA" id="ARBA00005964"/>
    </source>
</evidence>
<dbReference type="InterPro" id="IPR051093">
    <property type="entry name" value="Neuroligin/BSAL"/>
</dbReference>
<reference evidence="3 4" key="1">
    <citation type="submission" date="2024-11" db="EMBL/GenBank/DDBJ databases">
        <title>Chromosome-level genome assembly of the freshwater bivalve Anodonta woodiana.</title>
        <authorList>
            <person name="Chen X."/>
        </authorList>
    </citation>
    <scope>NUCLEOTIDE SEQUENCE [LARGE SCALE GENOMIC DNA]</scope>
    <source>
        <strain evidence="3">MN2024</strain>
        <tissue evidence="3">Gills</tissue>
    </source>
</reference>
<dbReference type="EMBL" id="JBJQND010000016">
    <property type="protein sequence ID" value="KAL3846953.1"/>
    <property type="molecule type" value="Genomic_DNA"/>
</dbReference>
<sequence>MGTRTIKTKDGILRGALVEFSDANLKAIETFRGIEYGMTHGDRMRFMPPSSSQGKRKYTYLAFSFRPVCHQKIINENDLSRFLPKNSVQQLKRIAPYTISQHEDCLTLNLHAPIPGKSAVMPLYGFWNDKRNITVCTCIIVLHPKYITLSSLNSHKI</sequence>
<dbReference type="AlphaFoldDB" id="A0ABD3UEF7"/>
<organism evidence="3 4">
    <name type="scientific">Sinanodonta woodiana</name>
    <name type="common">Chinese pond mussel</name>
    <name type="synonym">Anodonta woodiana</name>
    <dbReference type="NCBI Taxonomy" id="1069815"/>
    <lineage>
        <taxon>Eukaryota</taxon>
        <taxon>Metazoa</taxon>
        <taxon>Spiralia</taxon>
        <taxon>Lophotrochozoa</taxon>
        <taxon>Mollusca</taxon>
        <taxon>Bivalvia</taxon>
        <taxon>Autobranchia</taxon>
        <taxon>Heteroconchia</taxon>
        <taxon>Palaeoheterodonta</taxon>
        <taxon>Unionida</taxon>
        <taxon>Unionoidea</taxon>
        <taxon>Unionidae</taxon>
        <taxon>Unioninae</taxon>
        <taxon>Sinanodonta</taxon>
    </lineage>
</organism>
<keyword evidence="4" id="KW-1185">Reference proteome</keyword>
<name>A0ABD3UEF7_SINWO</name>
<dbReference type="PANTHER" id="PTHR43903">
    <property type="entry name" value="NEUROLIGIN"/>
    <property type="match status" value="1"/>
</dbReference>
<dbReference type="Gene3D" id="3.40.50.1820">
    <property type="entry name" value="alpha/beta hydrolase"/>
    <property type="match status" value="1"/>
</dbReference>
<evidence type="ECO:0000313" key="3">
    <source>
        <dbReference type="EMBL" id="KAL3846953.1"/>
    </source>
</evidence>
<dbReference type="InterPro" id="IPR029058">
    <property type="entry name" value="AB_hydrolase_fold"/>
</dbReference>
<comment type="similarity">
    <text evidence="1">Belongs to the type-B carboxylesterase/lipase family.</text>
</comment>
<dbReference type="Proteomes" id="UP001634394">
    <property type="component" value="Unassembled WGS sequence"/>
</dbReference>
<dbReference type="InterPro" id="IPR002018">
    <property type="entry name" value="CarbesteraseB"/>
</dbReference>
<comment type="caution">
    <text evidence="3">The sequence shown here is derived from an EMBL/GenBank/DDBJ whole genome shotgun (WGS) entry which is preliminary data.</text>
</comment>
<evidence type="ECO:0000313" key="4">
    <source>
        <dbReference type="Proteomes" id="UP001634394"/>
    </source>
</evidence>
<dbReference type="SUPFAM" id="SSF53474">
    <property type="entry name" value="alpha/beta-Hydrolases"/>
    <property type="match status" value="1"/>
</dbReference>
<feature type="domain" description="Carboxylesterase type B" evidence="2">
    <location>
        <begin position="4"/>
        <end position="114"/>
    </location>
</feature>
<accession>A0ABD3UEF7</accession>
<protein>
    <recommendedName>
        <fullName evidence="2">Carboxylesterase type B domain-containing protein</fullName>
    </recommendedName>
</protein>
<dbReference type="Pfam" id="PF00135">
    <property type="entry name" value="COesterase"/>
    <property type="match status" value="1"/>
</dbReference>
<evidence type="ECO:0000259" key="2">
    <source>
        <dbReference type="Pfam" id="PF00135"/>
    </source>
</evidence>